<dbReference type="InterPro" id="IPR023198">
    <property type="entry name" value="PGP-like_dom2"/>
</dbReference>
<evidence type="ECO:0000313" key="6">
    <source>
        <dbReference type="Proteomes" id="UP000243978"/>
    </source>
</evidence>
<dbReference type="PRINTS" id="PR00413">
    <property type="entry name" value="HADHALOGNASE"/>
</dbReference>
<dbReference type="PANTHER" id="PTHR46193:SF10">
    <property type="entry name" value="6-PHOSPHOGLUCONATE PHOSPHATASE"/>
    <property type="match status" value="1"/>
</dbReference>
<dbReference type="InterPro" id="IPR051600">
    <property type="entry name" value="Beta-PGM-like"/>
</dbReference>
<dbReference type="Pfam" id="PF00702">
    <property type="entry name" value="Hydrolase"/>
    <property type="match status" value="1"/>
</dbReference>
<dbReference type="NCBIfam" id="TIGR01509">
    <property type="entry name" value="HAD-SF-IA-v3"/>
    <property type="match status" value="1"/>
</dbReference>
<comment type="caution">
    <text evidence="5">The sequence shown here is derived from an EMBL/GenBank/DDBJ whole genome shotgun (WGS) entry which is preliminary data.</text>
</comment>
<organism evidence="5 6">
    <name type="scientific">Litoreibacter ponti</name>
    <dbReference type="NCBI Taxonomy" id="1510457"/>
    <lineage>
        <taxon>Bacteria</taxon>
        <taxon>Pseudomonadati</taxon>
        <taxon>Pseudomonadota</taxon>
        <taxon>Alphaproteobacteria</taxon>
        <taxon>Rhodobacterales</taxon>
        <taxon>Roseobacteraceae</taxon>
        <taxon>Litoreibacter</taxon>
    </lineage>
</organism>
<dbReference type="Gene3D" id="1.10.150.240">
    <property type="entry name" value="Putative phosphatase, domain 2"/>
    <property type="match status" value="1"/>
</dbReference>
<dbReference type="Gene3D" id="3.40.50.1000">
    <property type="entry name" value="HAD superfamily/HAD-like"/>
    <property type="match status" value="1"/>
</dbReference>
<dbReference type="SFLD" id="SFLDS00003">
    <property type="entry name" value="Haloacid_Dehalogenase"/>
    <property type="match status" value="1"/>
</dbReference>
<dbReference type="GO" id="GO:0046872">
    <property type="term" value="F:metal ion binding"/>
    <property type="evidence" value="ECO:0007669"/>
    <property type="project" value="UniProtKB-KW"/>
</dbReference>
<keyword evidence="3" id="KW-0479">Metal-binding</keyword>
<sequence>MKGPEHQRSGPFDMHKFDLVIFDCDGVLVDSEPITNRLMQEDLARHGLVLSLDDVLDQFVGGTMRGVMDKANAMGANLPIGWVDQFYAQMFERLAAEVEVIPGAPAVLDALDAAGLPYAVGSNGPHAKMDITLRRTGLFERLQGRVYSREDVALPKPAPDVYLKAAADAGVAPDRCAVVEDSPTGAAAGKAAGMTVFGFAAEMPRARLLPICDHVFEDMLELPELLSV</sequence>
<proteinExistence type="inferred from homology"/>
<comment type="cofactor">
    <cofactor evidence="1">
        <name>Mg(2+)</name>
        <dbReference type="ChEBI" id="CHEBI:18420"/>
    </cofactor>
</comment>
<evidence type="ECO:0000256" key="4">
    <source>
        <dbReference type="ARBA" id="ARBA00022842"/>
    </source>
</evidence>
<name>A0A2T6BFY4_9RHOB</name>
<dbReference type="CDD" id="cd07526">
    <property type="entry name" value="HAD_BPGM_like"/>
    <property type="match status" value="1"/>
</dbReference>
<evidence type="ECO:0000256" key="3">
    <source>
        <dbReference type="ARBA" id="ARBA00022723"/>
    </source>
</evidence>
<evidence type="ECO:0000313" key="5">
    <source>
        <dbReference type="EMBL" id="PTX54974.1"/>
    </source>
</evidence>
<accession>A0A2T6BFY4</accession>
<comment type="similarity">
    <text evidence="2">Belongs to the HAD-like hydrolase superfamily. CbbY/CbbZ/Gph/YieH family.</text>
</comment>
<gene>
    <name evidence="5" type="ORF">C8N43_3803</name>
</gene>
<keyword evidence="5" id="KW-0378">Hydrolase</keyword>
<dbReference type="InterPro" id="IPR006439">
    <property type="entry name" value="HAD-SF_hydro_IA"/>
</dbReference>
<evidence type="ECO:0000256" key="2">
    <source>
        <dbReference type="ARBA" id="ARBA00006171"/>
    </source>
</evidence>
<dbReference type="PANTHER" id="PTHR46193">
    <property type="entry name" value="6-PHOSPHOGLUCONATE PHOSPHATASE"/>
    <property type="match status" value="1"/>
</dbReference>
<dbReference type="SFLD" id="SFLDG01129">
    <property type="entry name" value="C1.5:_HAD__Beta-PGM__Phosphata"/>
    <property type="match status" value="1"/>
</dbReference>
<keyword evidence="6" id="KW-1185">Reference proteome</keyword>
<protein>
    <submittedName>
        <fullName evidence="5">HAD superfamily hydrolase (TIGR01509 family)</fullName>
    </submittedName>
</protein>
<dbReference type="Proteomes" id="UP000243978">
    <property type="component" value="Unassembled WGS sequence"/>
</dbReference>
<dbReference type="SFLD" id="SFLDG01135">
    <property type="entry name" value="C1.5.6:_HAD__Beta-PGM__Phospha"/>
    <property type="match status" value="1"/>
</dbReference>
<dbReference type="AlphaFoldDB" id="A0A2T6BFY4"/>
<dbReference type="InterPro" id="IPR036412">
    <property type="entry name" value="HAD-like_sf"/>
</dbReference>
<evidence type="ECO:0000256" key="1">
    <source>
        <dbReference type="ARBA" id="ARBA00001946"/>
    </source>
</evidence>
<dbReference type="EMBL" id="QBKS01000002">
    <property type="protein sequence ID" value="PTX54974.1"/>
    <property type="molecule type" value="Genomic_DNA"/>
</dbReference>
<dbReference type="SUPFAM" id="SSF56784">
    <property type="entry name" value="HAD-like"/>
    <property type="match status" value="1"/>
</dbReference>
<keyword evidence="4" id="KW-0460">Magnesium</keyword>
<dbReference type="GO" id="GO:0016787">
    <property type="term" value="F:hydrolase activity"/>
    <property type="evidence" value="ECO:0007669"/>
    <property type="project" value="UniProtKB-KW"/>
</dbReference>
<dbReference type="InterPro" id="IPR023214">
    <property type="entry name" value="HAD_sf"/>
</dbReference>
<reference evidence="5 6" key="1">
    <citation type="submission" date="2018-04" db="EMBL/GenBank/DDBJ databases">
        <title>Genomic Encyclopedia of Archaeal and Bacterial Type Strains, Phase II (KMG-II): from individual species to whole genera.</title>
        <authorList>
            <person name="Goeker M."/>
        </authorList>
    </citation>
    <scope>NUCLEOTIDE SEQUENCE [LARGE SCALE GENOMIC DNA]</scope>
    <source>
        <strain evidence="5 6">DSM 100977</strain>
    </source>
</reference>